<dbReference type="FunCoup" id="S7W6M8">
    <property type="interactions" value="404"/>
</dbReference>
<evidence type="ECO:0000256" key="5">
    <source>
        <dbReference type="PROSITE-ProRule" id="PRU10132"/>
    </source>
</evidence>
<organism evidence="8 9">
    <name type="scientific">Spraguea lophii (strain 42_110)</name>
    <name type="common">Microsporidian parasite</name>
    <dbReference type="NCBI Taxonomy" id="1358809"/>
    <lineage>
        <taxon>Eukaryota</taxon>
        <taxon>Fungi</taxon>
        <taxon>Fungi incertae sedis</taxon>
        <taxon>Microsporidia</taxon>
        <taxon>Spragueidae</taxon>
        <taxon>Spraguea</taxon>
    </lineage>
</organism>
<dbReference type="InParanoid" id="S7W6M8"/>
<dbReference type="EMBL" id="ATCN01000763">
    <property type="protein sequence ID" value="EPR78470.1"/>
    <property type="molecule type" value="Genomic_DNA"/>
</dbReference>
<feature type="active site" description="Glycyl thioester intermediate" evidence="5">
    <location>
        <position position="183"/>
    </location>
</feature>
<dbReference type="GO" id="GO:0019948">
    <property type="term" value="F:SUMO activating enzyme activity"/>
    <property type="evidence" value="ECO:0007669"/>
    <property type="project" value="TreeGrafter"/>
</dbReference>
<dbReference type="OMA" id="SKEISWE"/>
<dbReference type="Pfam" id="PF00899">
    <property type="entry name" value="ThiF"/>
    <property type="match status" value="1"/>
</dbReference>
<dbReference type="STRING" id="1358809.S7W6M8"/>
<keyword evidence="1" id="KW-0547">Nucleotide-binding</keyword>
<dbReference type="InterPro" id="IPR045886">
    <property type="entry name" value="ThiF/MoeB/HesA"/>
</dbReference>
<proteinExistence type="predicted"/>
<keyword evidence="9" id="KW-1185">Reference proteome</keyword>
<dbReference type="SUPFAM" id="SSF69572">
    <property type="entry name" value="Activating enzymes of the ubiquitin-like proteins"/>
    <property type="match status" value="1"/>
</dbReference>
<dbReference type="Gene3D" id="3.40.50.720">
    <property type="entry name" value="NAD(P)-binding Rossmann-like Domain"/>
    <property type="match status" value="1"/>
</dbReference>
<name>S7W6M8_SPRLO</name>
<evidence type="ECO:0000256" key="2">
    <source>
        <dbReference type="ARBA" id="ARBA00022786"/>
    </source>
</evidence>
<evidence type="ECO:0000256" key="4">
    <source>
        <dbReference type="ARBA" id="ARBA00043952"/>
    </source>
</evidence>
<evidence type="ECO:0000256" key="1">
    <source>
        <dbReference type="ARBA" id="ARBA00022741"/>
    </source>
</evidence>
<accession>S7W6M8</accession>
<dbReference type="GO" id="GO:0031510">
    <property type="term" value="C:SUMO activating enzyme complex"/>
    <property type="evidence" value="ECO:0007669"/>
    <property type="project" value="TreeGrafter"/>
</dbReference>
<gene>
    <name evidence="8" type="ORF">SLOPH_2038</name>
</gene>
<evidence type="ECO:0000313" key="8">
    <source>
        <dbReference type="EMBL" id="EPR78470.1"/>
    </source>
</evidence>
<evidence type="ECO:0000313" key="9">
    <source>
        <dbReference type="Proteomes" id="UP000014978"/>
    </source>
</evidence>
<keyword evidence="2" id="KW-0833">Ubl conjugation pathway</keyword>
<feature type="region of interest" description="Disordered" evidence="6">
    <location>
        <begin position="281"/>
        <end position="314"/>
    </location>
</feature>
<dbReference type="InterPro" id="IPR000594">
    <property type="entry name" value="ThiF_NAD_FAD-bd"/>
</dbReference>
<comment type="pathway">
    <text evidence="4">Protein modification.</text>
</comment>
<dbReference type="GO" id="GO:0016925">
    <property type="term" value="P:protein sumoylation"/>
    <property type="evidence" value="ECO:0007669"/>
    <property type="project" value="TreeGrafter"/>
</dbReference>
<protein>
    <submittedName>
        <fullName evidence="8">Ubiquitin-like activating enzyme</fullName>
    </submittedName>
</protein>
<comment type="caution">
    <text evidence="8">The sequence shown here is derived from an EMBL/GenBank/DDBJ whole genome shotgun (WGS) entry which is preliminary data.</text>
</comment>
<evidence type="ECO:0000256" key="6">
    <source>
        <dbReference type="SAM" id="MobiDB-lite"/>
    </source>
</evidence>
<feature type="non-terminal residue" evidence="8">
    <location>
        <position position="447"/>
    </location>
</feature>
<evidence type="ECO:0000256" key="3">
    <source>
        <dbReference type="ARBA" id="ARBA00022840"/>
    </source>
</evidence>
<reference evidence="9" key="1">
    <citation type="journal article" date="2013" name="PLoS Genet.">
        <title>The genome of Spraguea lophii and the basis of host-microsporidian interactions.</title>
        <authorList>
            <person name="Campbell S.E."/>
            <person name="Williams T.A."/>
            <person name="Yousuf A."/>
            <person name="Soanes D.M."/>
            <person name="Paszkiewicz K.H."/>
            <person name="Williams B.A.P."/>
        </authorList>
    </citation>
    <scope>NUCLEOTIDE SEQUENCE [LARGE SCALE GENOMIC DNA]</scope>
    <source>
        <strain evidence="9">42_110</strain>
    </source>
</reference>
<feature type="domain" description="THIF-type NAD/FAD binding fold" evidence="7">
    <location>
        <begin position="8"/>
        <end position="404"/>
    </location>
</feature>
<dbReference type="GO" id="GO:0005737">
    <property type="term" value="C:cytoplasm"/>
    <property type="evidence" value="ECO:0007669"/>
    <property type="project" value="TreeGrafter"/>
</dbReference>
<dbReference type="PROSITE" id="PS00865">
    <property type="entry name" value="UBIQUITIN_ACTIVAT_2"/>
    <property type="match status" value="1"/>
</dbReference>
<sequence>MSFNESYHSKKILIIGAGGIGCEIIKIHYLLKHNNITVIDKDTIELSNLHRQLLFTKTDINKSKSITALKYYIKKLTGSKEISWEIKNIENLQFLKYNNLIAYHGDITHSYFGIEFLQSFDIVYNCLDNIEARSHISSRLRYCKNTFLVDGGSTGFLGQSVILNTNCYDCNRPTKKTNVIPVCTIHGTPTTFEHCLIWAKEITEELKNKNKDEIKDILIKRLNENCGEENIKGNYDGKKIKEDNKKEESQSLNNIEAIKEEDNRLTKEKIQEDNYLNKEMLEENNKDINKEEIESKENISKTTQPNEKSNQLFSQKNIEHNIKRKINTETKITKSKKQKIEENIIKDKILNNTENIDFNFIYNLSILRAKQFTITPKPPFESKALLKNIIPSIITVNSIVSSTMILSYKNNRNYYTTKGYKILREFENNDKIEDNCKICNSTKILLF</sequence>
<dbReference type="VEuPathDB" id="MicrosporidiaDB:SLOPH_2038"/>
<dbReference type="PANTHER" id="PTHR10953:SF5">
    <property type="entry name" value="SUMO-ACTIVATING ENZYME SUBUNIT 2"/>
    <property type="match status" value="1"/>
</dbReference>
<dbReference type="AlphaFoldDB" id="S7W6M8"/>
<dbReference type="PANTHER" id="PTHR10953">
    <property type="entry name" value="UBIQUITIN-ACTIVATING ENZYME E1"/>
    <property type="match status" value="1"/>
</dbReference>
<dbReference type="OrthoDB" id="10255449at2759"/>
<dbReference type="GO" id="GO:0005524">
    <property type="term" value="F:ATP binding"/>
    <property type="evidence" value="ECO:0007669"/>
    <property type="project" value="UniProtKB-KW"/>
</dbReference>
<feature type="compositionally biased region" description="Basic and acidic residues" evidence="6">
    <location>
        <begin position="281"/>
        <end position="299"/>
    </location>
</feature>
<evidence type="ECO:0000259" key="7">
    <source>
        <dbReference type="Pfam" id="PF00899"/>
    </source>
</evidence>
<dbReference type="HOGENOM" id="CLU_612770_0_0_1"/>
<dbReference type="InterPro" id="IPR033127">
    <property type="entry name" value="UBQ-activ_enz_E1_Cys_AS"/>
</dbReference>
<dbReference type="InterPro" id="IPR035985">
    <property type="entry name" value="Ubiquitin-activating_enz"/>
</dbReference>
<keyword evidence="3" id="KW-0067">ATP-binding</keyword>
<feature type="compositionally biased region" description="Polar residues" evidence="6">
    <location>
        <begin position="302"/>
        <end position="314"/>
    </location>
</feature>
<dbReference type="Proteomes" id="UP000014978">
    <property type="component" value="Unassembled WGS sequence"/>
</dbReference>